<dbReference type="AlphaFoldDB" id="A0ABD2WLN7"/>
<feature type="domain" description="Complex 1 LYR protein" evidence="1">
    <location>
        <begin position="166"/>
        <end position="220"/>
    </location>
</feature>
<evidence type="ECO:0000313" key="3">
    <source>
        <dbReference type="Proteomes" id="UP001627154"/>
    </source>
</evidence>
<evidence type="ECO:0000259" key="1">
    <source>
        <dbReference type="Pfam" id="PF05347"/>
    </source>
</evidence>
<dbReference type="Proteomes" id="UP001627154">
    <property type="component" value="Unassembled WGS sequence"/>
</dbReference>
<accession>A0ABD2WLN7</accession>
<keyword evidence="3" id="KW-1185">Reference proteome</keyword>
<dbReference type="Pfam" id="PF05347">
    <property type="entry name" value="Complex1_LYR"/>
    <property type="match status" value="1"/>
</dbReference>
<comment type="caution">
    <text evidence="2">The sequence shown here is derived from an EMBL/GenBank/DDBJ whole genome shotgun (WGS) entry which is preliminary data.</text>
</comment>
<dbReference type="EMBL" id="JBJJXI010000096">
    <property type="protein sequence ID" value="KAL3393767.1"/>
    <property type="molecule type" value="Genomic_DNA"/>
</dbReference>
<dbReference type="InterPro" id="IPR008011">
    <property type="entry name" value="Complex1_LYR_dom"/>
</dbReference>
<protein>
    <recommendedName>
        <fullName evidence="1">Complex 1 LYR protein domain-containing protein</fullName>
    </recommendedName>
</protein>
<evidence type="ECO:0000313" key="2">
    <source>
        <dbReference type="EMBL" id="KAL3393767.1"/>
    </source>
</evidence>
<gene>
    <name evidence="2" type="ORF">TKK_012015</name>
</gene>
<sequence length="225" mass="26479">METRRCAMEVRMYSESDKDGGKLQNGRSVFDSRFRTFVLVALALEPAAVLLDVLERDLPRASVLQPRHSQPPSHCTYCLLRATNATIDRRSSLRLYLIYRSNSPQDTHLDDEALPAPPPDNVNDPRCGCTVRYKQMHFSSRRQGPNEYQFTINKFSRVIMPFRYELLGLYKNLMRYSQNLKYTDKKYFVHRVRKAFLNNRILTEQTEVDFHYQKGLMLLKHKRVI</sequence>
<proteinExistence type="predicted"/>
<name>A0ABD2WLN7_9HYME</name>
<reference evidence="2 3" key="1">
    <citation type="journal article" date="2024" name="bioRxiv">
        <title>A reference genome for Trichogramma kaykai: A tiny desert-dwelling parasitoid wasp with competing sex-ratio distorters.</title>
        <authorList>
            <person name="Culotta J."/>
            <person name="Lindsey A.R."/>
        </authorList>
    </citation>
    <scope>NUCLEOTIDE SEQUENCE [LARGE SCALE GENOMIC DNA]</scope>
    <source>
        <strain evidence="2 3">KSX58</strain>
    </source>
</reference>
<organism evidence="2 3">
    <name type="scientific">Trichogramma kaykai</name>
    <dbReference type="NCBI Taxonomy" id="54128"/>
    <lineage>
        <taxon>Eukaryota</taxon>
        <taxon>Metazoa</taxon>
        <taxon>Ecdysozoa</taxon>
        <taxon>Arthropoda</taxon>
        <taxon>Hexapoda</taxon>
        <taxon>Insecta</taxon>
        <taxon>Pterygota</taxon>
        <taxon>Neoptera</taxon>
        <taxon>Endopterygota</taxon>
        <taxon>Hymenoptera</taxon>
        <taxon>Apocrita</taxon>
        <taxon>Proctotrupomorpha</taxon>
        <taxon>Chalcidoidea</taxon>
        <taxon>Trichogrammatidae</taxon>
        <taxon>Trichogramma</taxon>
    </lineage>
</organism>